<evidence type="ECO:0000313" key="1">
    <source>
        <dbReference type="EMBL" id="SOB57459.1"/>
    </source>
</evidence>
<sequence>MLGEQQRGDLLALDLLFDRRGNGGGQCPHAFRRLESLAHEPRHGFHVFLGMNLQLIGFHVRWLLGLDEQTEFENAALYGDGLGDQAFSRCDTVGQSAVGGDFQVVSCGDSPFEGVGLVNAAVAVDAGHLSTGVVLDQDAEGALGGIGVDGEQVVADYADHLTELPVALDVAIAVGEAAVTRINE</sequence>
<evidence type="ECO:0000313" key="2">
    <source>
        <dbReference type="Proteomes" id="UP000219215"/>
    </source>
</evidence>
<dbReference type="KEGG" id="pprf:DPRO_0575"/>
<gene>
    <name evidence="1" type="ORF">DPRO_0575</name>
</gene>
<dbReference type="Proteomes" id="UP000219215">
    <property type="component" value="Chromosome DPRO"/>
</dbReference>
<accession>A0A2C8F405</accession>
<reference evidence="2" key="1">
    <citation type="submission" date="2017-09" db="EMBL/GenBank/DDBJ databases">
        <authorList>
            <person name="Regsiter A."/>
            <person name="William W."/>
        </authorList>
    </citation>
    <scope>NUCLEOTIDE SEQUENCE [LARGE SCALE GENOMIC DNA]</scope>
    <source>
        <strain evidence="2">500-1</strain>
    </source>
</reference>
<dbReference type="AlphaFoldDB" id="A0A2C8F405"/>
<dbReference type="EMBL" id="LT907975">
    <property type="protein sequence ID" value="SOB57459.1"/>
    <property type="molecule type" value="Genomic_DNA"/>
</dbReference>
<protein>
    <submittedName>
        <fullName evidence="1">Uncharacterized protein</fullName>
    </submittedName>
</protein>
<proteinExistence type="predicted"/>
<organism evidence="1 2">
    <name type="scientific">Pseudodesulfovibrio profundus</name>
    <dbReference type="NCBI Taxonomy" id="57320"/>
    <lineage>
        <taxon>Bacteria</taxon>
        <taxon>Pseudomonadati</taxon>
        <taxon>Thermodesulfobacteriota</taxon>
        <taxon>Desulfovibrionia</taxon>
        <taxon>Desulfovibrionales</taxon>
        <taxon>Desulfovibrionaceae</taxon>
    </lineage>
</organism>
<name>A0A2C8F405_9BACT</name>
<keyword evidence="2" id="KW-1185">Reference proteome</keyword>